<evidence type="ECO:0000313" key="16">
    <source>
        <dbReference type="WBParaSite" id="L893_g17064.t1"/>
    </source>
</evidence>
<evidence type="ECO:0000256" key="8">
    <source>
        <dbReference type="ARBA" id="ARBA00022989"/>
    </source>
</evidence>
<evidence type="ECO:0000256" key="6">
    <source>
        <dbReference type="ARBA" id="ARBA00022692"/>
    </source>
</evidence>
<keyword evidence="11" id="KW-0479">Metal-binding</keyword>
<dbReference type="GO" id="GO:0008378">
    <property type="term" value="F:galactosyltransferase activity"/>
    <property type="evidence" value="ECO:0007669"/>
    <property type="project" value="TreeGrafter"/>
</dbReference>
<evidence type="ECO:0000256" key="2">
    <source>
        <dbReference type="ARBA" id="ARBA00004922"/>
    </source>
</evidence>
<dbReference type="GO" id="GO:0006688">
    <property type="term" value="P:glycosphingolipid biosynthetic process"/>
    <property type="evidence" value="ECO:0007669"/>
    <property type="project" value="TreeGrafter"/>
</dbReference>
<keyword evidence="11" id="KW-0464">Manganese</keyword>
<dbReference type="WBParaSite" id="L893_g17064.t1">
    <property type="protein sequence ID" value="L893_g17064.t1"/>
    <property type="gene ID" value="L893_g17064"/>
</dbReference>
<comment type="function">
    <text evidence="11">Catalyzes the transfer of galactose onto proteins or lipids.</text>
</comment>
<dbReference type="AlphaFoldDB" id="A0A1I7YKL1"/>
<feature type="domain" description="Galactosyltransferase C-terminal" evidence="13">
    <location>
        <begin position="210"/>
        <end position="287"/>
    </location>
</feature>
<organism evidence="15 16">
    <name type="scientific">Steinernema glaseri</name>
    <dbReference type="NCBI Taxonomy" id="37863"/>
    <lineage>
        <taxon>Eukaryota</taxon>
        <taxon>Metazoa</taxon>
        <taxon>Ecdysozoa</taxon>
        <taxon>Nematoda</taxon>
        <taxon>Chromadorea</taxon>
        <taxon>Rhabditida</taxon>
        <taxon>Tylenchina</taxon>
        <taxon>Panagrolaimomorpha</taxon>
        <taxon>Strongyloidoidea</taxon>
        <taxon>Steinernematidae</taxon>
        <taxon>Steinernema</taxon>
    </lineage>
</organism>
<dbReference type="Gene3D" id="3.90.550.10">
    <property type="entry name" value="Spore Coat Polysaccharide Biosynthesis Protein SpsA, Chain A"/>
    <property type="match status" value="1"/>
</dbReference>
<sequence length="355" mass="40489">MRTTSPASQRTKKIILLLCLLFGGIILWNSHQPWPFINSSGAGESADPCPTIEPNKAAEESHSPDSESQIQSLCPVTSPYLVGPLNVSKDALSLEEIEKLYPNVEDGGFGRPQNCTARYRVAIVVPFRDREEHLRLFLHSMHSILAKQQLQYIILLVEQAANETFNRGKLMNVGFVEALKISDWPCFLLHDVDLLPEDDRNSYTCADQPKHMAVAMNKFNYDLPYRQYFGGASALTREQFERVNGFSNDYWGWGGEDDDMFARVVTAGYSVVRDPKSIARYRMIKHTRDHGNPDNRCRFKLLEHTKQRWETEGLSDLNYTRIGVTQHRLYTKVTVTLHEQQSRAHLAEQEGLKGC</sequence>
<evidence type="ECO:0000256" key="4">
    <source>
        <dbReference type="ARBA" id="ARBA00022676"/>
    </source>
</evidence>
<dbReference type="GO" id="GO:0005975">
    <property type="term" value="P:carbohydrate metabolic process"/>
    <property type="evidence" value="ECO:0007669"/>
    <property type="project" value="InterPro"/>
</dbReference>
<dbReference type="GO" id="GO:0016020">
    <property type="term" value="C:membrane"/>
    <property type="evidence" value="ECO:0007669"/>
    <property type="project" value="UniProtKB-SubCell"/>
</dbReference>
<feature type="domain" description="Galactosyltransferase N-terminal" evidence="14">
    <location>
        <begin position="74"/>
        <end position="205"/>
    </location>
</feature>
<dbReference type="Pfam" id="PF02709">
    <property type="entry name" value="Glyco_transf_7C"/>
    <property type="match status" value="1"/>
</dbReference>
<dbReference type="UniPathway" id="UPA00378"/>
<dbReference type="EC" id="2.4.1.-" evidence="11"/>
<name>A0A1I7YKL1_9BILA</name>
<evidence type="ECO:0000256" key="5">
    <source>
        <dbReference type="ARBA" id="ARBA00022679"/>
    </source>
</evidence>
<keyword evidence="9" id="KW-0472">Membrane</keyword>
<comment type="pathway">
    <text evidence="2 11">Protein modification; protein glycosylation.</text>
</comment>
<dbReference type="GO" id="GO:0033842">
    <property type="term" value="F:N-acetyl-beta-glucosaminyl-derivative 4-beta-N-acetylgalactosaminyltransferase activity"/>
    <property type="evidence" value="ECO:0007669"/>
    <property type="project" value="TreeGrafter"/>
</dbReference>
<keyword evidence="15" id="KW-1185">Reference proteome</keyword>
<evidence type="ECO:0000259" key="14">
    <source>
        <dbReference type="Pfam" id="PF13733"/>
    </source>
</evidence>
<evidence type="ECO:0000256" key="7">
    <source>
        <dbReference type="ARBA" id="ARBA00022968"/>
    </source>
</evidence>
<keyword evidence="5 11" id="KW-0808">Transferase</keyword>
<dbReference type="PRINTS" id="PR02050">
    <property type="entry name" value="B14GALTRFASE"/>
</dbReference>
<dbReference type="GO" id="GO:0005794">
    <property type="term" value="C:Golgi apparatus"/>
    <property type="evidence" value="ECO:0007669"/>
    <property type="project" value="TreeGrafter"/>
</dbReference>
<feature type="compositionally biased region" description="Basic and acidic residues" evidence="12">
    <location>
        <begin position="56"/>
        <end position="65"/>
    </location>
</feature>
<evidence type="ECO:0000256" key="3">
    <source>
        <dbReference type="ARBA" id="ARBA00005735"/>
    </source>
</evidence>
<feature type="region of interest" description="Disordered" evidence="12">
    <location>
        <begin position="45"/>
        <end position="70"/>
    </location>
</feature>
<dbReference type="GO" id="GO:0046872">
    <property type="term" value="F:metal ion binding"/>
    <property type="evidence" value="ECO:0007669"/>
    <property type="project" value="UniProtKB-UniRule"/>
</dbReference>
<comment type="cofactor">
    <cofactor evidence="11">
        <name>Mn(2+)</name>
        <dbReference type="ChEBI" id="CHEBI:29035"/>
    </cofactor>
</comment>
<dbReference type="PANTHER" id="PTHR19300:SF57">
    <property type="entry name" value="BETA-1,4-N-ACETYLGALACTOSAMINYLTRANSFERASE"/>
    <property type="match status" value="1"/>
</dbReference>
<proteinExistence type="inferred from homology"/>
<dbReference type="InterPro" id="IPR027791">
    <property type="entry name" value="Galactosyl_T_C"/>
</dbReference>
<evidence type="ECO:0000256" key="12">
    <source>
        <dbReference type="SAM" id="MobiDB-lite"/>
    </source>
</evidence>
<evidence type="ECO:0000256" key="9">
    <source>
        <dbReference type="ARBA" id="ARBA00023136"/>
    </source>
</evidence>
<dbReference type="InterPro" id="IPR003859">
    <property type="entry name" value="Galactosyl_T"/>
</dbReference>
<protein>
    <recommendedName>
        <fullName evidence="11">Beta-1,4-N-acetylgalactosaminyltransferase</fullName>
        <ecNumber evidence="11">2.4.1.-</ecNumber>
    </recommendedName>
    <alternativeName>
        <fullName evidence="11">Beta-4-GalNAcT</fullName>
    </alternativeName>
</protein>
<dbReference type="Pfam" id="PF13733">
    <property type="entry name" value="Glyco_transf_7N"/>
    <property type="match status" value="1"/>
</dbReference>
<keyword evidence="6" id="KW-0812">Transmembrane</keyword>
<reference evidence="16" key="1">
    <citation type="submission" date="2016-11" db="UniProtKB">
        <authorList>
            <consortium name="WormBaseParasite"/>
        </authorList>
    </citation>
    <scope>IDENTIFICATION</scope>
</reference>
<dbReference type="PANTHER" id="PTHR19300">
    <property type="entry name" value="BETA-1,4-GALACTOSYLTRANSFERASE"/>
    <property type="match status" value="1"/>
</dbReference>
<evidence type="ECO:0000313" key="15">
    <source>
        <dbReference type="Proteomes" id="UP000095287"/>
    </source>
</evidence>
<keyword evidence="10 11" id="KW-0325">Glycoprotein</keyword>
<dbReference type="InterPro" id="IPR029044">
    <property type="entry name" value="Nucleotide-diphossugar_trans"/>
</dbReference>
<evidence type="ECO:0000256" key="10">
    <source>
        <dbReference type="ARBA" id="ARBA00023180"/>
    </source>
</evidence>
<keyword evidence="4 11" id="KW-0328">Glycosyltransferase</keyword>
<dbReference type="InterPro" id="IPR027995">
    <property type="entry name" value="Galactosyl_T_N"/>
</dbReference>
<dbReference type="CDD" id="cd00899">
    <property type="entry name" value="b4GalT"/>
    <property type="match status" value="1"/>
</dbReference>
<accession>A0A1I7YKL1</accession>
<dbReference type="SUPFAM" id="SSF53448">
    <property type="entry name" value="Nucleotide-diphospho-sugar transferases"/>
    <property type="match status" value="1"/>
</dbReference>
<keyword evidence="8" id="KW-1133">Transmembrane helix</keyword>
<evidence type="ECO:0000256" key="11">
    <source>
        <dbReference type="RuleBase" id="RU368121"/>
    </source>
</evidence>
<keyword evidence="7 11" id="KW-0735">Signal-anchor</keyword>
<dbReference type="Proteomes" id="UP000095287">
    <property type="component" value="Unplaced"/>
</dbReference>
<evidence type="ECO:0000259" key="13">
    <source>
        <dbReference type="Pfam" id="PF02709"/>
    </source>
</evidence>
<comment type="similarity">
    <text evidence="3 11">Belongs to the glycosyltransferase 7 family.</text>
</comment>
<comment type="subcellular location">
    <subcellularLocation>
        <location evidence="1 11">Membrane</location>
        <topology evidence="1 11">Single-pass type II membrane protein</topology>
    </subcellularLocation>
</comment>
<evidence type="ECO:0000256" key="1">
    <source>
        <dbReference type="ARBA" id="ARBA00004606"/>
    </source>
</evidence>